<dbReference type="Proteomes" id="UP000828048">
    <property type="component" value="Chromosome 12"/>
</dbReference>
<comment type="caution">
    <text evidence="1">The sequence shown here is derived from an EMBL/GenBank/DDBJ whole genome shotgun (WGS) entry which is preliminary data.</text>
</comment>
<name>A0ACB7ZBJ2_9ERIC</name>
<dbReference type="EMBL" id="CM037162">
    <property type="protein sequence ID" value="KAH7863111.1"/>
    <property type="molecule type" value="Genomic_DNA"/>
</dbReference>
<keyword evidence="2" id="KW-1185">Reference proteome</keyword>
<accession>A0ACB7ZBJ2</accession>
<sequence>MADFGFLDLEEGFGDTEVNNSRCLVGKVIQGRNIRAPILADILKSAWRTRAPFHVDEWNNNVFLFRFENMEDRSNIIQEGPWSVMNNLLVLIPLMDGMVVSELNFNLCPFWVQIHGLPVEKLNRANAEIVGNRLGKLMALEAATDGLCLTRGFLRVRVEINIEQPLIKGFWLRGKTESNRDRWISFKYEKLPDFCYDCGRLGHDYKGCHFVSKSEGENSGYGPGLRTGRPRKGVTPIEIIQTEATATEPRAHNLRMQRPEIDVHDTGARGINDRDERVTDPGHATALQEFGAVETRPSSSNRVLQRPGVDEIRGPSINPVTQGNIPLLFSGTLTLPTPNGSGLCPIEPLLPNSPISKAPINNSTQAQYYVTEPDSPKAHCFISPISTLSTQPNPIPDLLTQLPHQVSPNNPPSQLLESPIENSTQICLTHLPHPVLPTPNHPQVLDNPVDNLILPNSLHKINHPPISPINSSVIKPRLNSPLNSTSTTPTLSSKDQIRPISPQSRDTSISTVFKSLSLKRKLEEDDPSPTHSKILRLCSPTTAIPPFSPPTKSNSVVGKLRKHNPRTRSPSRKLTSQDASLFSEEGLCEVQVRQWLKNTGDSNKLPLIDLDVSSMVVDGRVAGPKQPHSQC</sequence>
<organism evidence="1 2">
    <name type="scientific">Vaccinium darrowii</name>
    <dbReference type="NCBI Taxonomy" id="229202"/>
    <lineage>
        <taxon>Eukaryota</taxon>
        <taxon>Viridiplantae</taxon>
        <taxon>Streptophyta</taxon>
        <taxon>Embryophyta</taxon>
        <taxon>Tracheophyta</taxon>
        <taxon>Spermatophyta</taxon>
        <taxon>Magnoliopsida</taxon>
        <taxon>eudicotyledons</taxon>
        <taxon>Gunneridae</taxon>
        <taxon>Pentapetalae</taxon>
        <taxon>asterids</taxon>
        <taxon>Ericales</taxon>
        <taxon>Ericaceae</taxon>
        <taxon>Vaccinioideae</taxon>
        <taxon>Vaccinieae</taxon>
        <taxon>Vaccinium</taxon>
    </lineage>
</organism>
<protein>
    <submittedName>
        <fullName evidence="1">Uncharacterized protein</fullName>
    </submittedName>
</protein>
<evidence type="ECO:0000313" key="2">
    <source>
        <dbReference type="Proteomes" id="UP000828048"/>
    </source>
</evidence>
<proteinExistence type="predicted"/>
<reference evidence="1 2" key="1">
    <citation type="journal article" date="2021" name="Hortic Res">
        <title>High-quality reference genome and annotation aids understanding of berry development for evergreen blueberry (Vaccinium darrowii).</title>
        <authorList>
            <person name="Yu J."/>
            <person name="Hulse-Kemp A.M."/>
            <person name="Babiker E."/>
            <person name="Staton M."/>
        </authorList>
    </citation>
    <scope>NUCLEOTIDE SEQUENCE [LARGE SCALE GENOMIC DNA]</scope>
    <source>
        <strain evidence="2">cv. NJ 8807/NJ 8810</strain>
        <tissue evidence="1">Young leaf</tissue>
    </source>
</reference>
<evidence type="ECO:0000313" key="1">
    <source>
        <dbReference type="EMBL" id="KAH7863111.1"/>
    </source>
</evidence>
<gene>
    <name evidence="1" type="ORF">Vadar_013459</name>
</gene>